<reference evidence="1 2" key="1">
    <citation type="submission" date="2012-12" db="EMBL/GenBank/DDBJ databases">
        <title>Genome assembly of Fulvivirga imtechensis AK7.</title>
        <authorList>
            <person name="Nupur N."/>
            <person name="Khatri I."/>
            <person name="Kumar R."/>
            <person name="Subramanian S."/>
            <person name="Pinnaka A."/>
        </authorList>
    </citation>
    <scope>NUCLEOTIDE SEQUENCE [LARGE SCALE GENOMIC DNA]</scope>
    <source>
        <strain evidence="1 2">AK7</strain>
    </source>
</reference>
<dbReference type="RefSeq" id="WP_009579525.1">
    <property type="nucleotide sequence ID" value="NZ_AMZN01000031.1"/>
</dbReference>
<dbReference type="AlphaFoldDB" id="L8JWA8"/>
<dbReference type="Gene3D" id="3.40.50.360">
    <property type="match status" value="1"/>
</dbReference>
<dbReference type="STRING" id="1237149.C900_02138"/>
<dbReference type="EMBL" id="AMZN01000031">
    <property type="protein sequence ID" value="ELR71899.1"/>
    <property type="molecule type" value="Genomic_DNA"/>
</dbReference>
<gene>
    <name evidence="1" type="ORF">C900_02138</name>
</gene>
<proteinExistence type="predicted"/>
<sequence>MKTLIIYYSFTSNNELLARDIQEKLDCDMARIEEEKKRTGFTIFMDIFFKRKPRIKQLHVFLNDYDNFIFIAPIWAGKIASPLRSFLVLEKDNISRYSFITICGGVPGQKEKITGELTKLVRKSPQNVTELWINDLLPKEKKDTVKYTTAYRIKQADLDAFNHEVYEFLKESEALEYHQ</sequence>
<accession>L8JWA8</accession>
<evidence type="ECO:0008006" key="3">
    <source>
        <dbReference type="Google" id="ProtNLM"/>
    </source>
</evidence>
<dbReference type="Proteomes" id="UP000011135">
    <property type="component" value="Unassembled WGS sequence"/>
</dbReference>
<dbReference type="OrthoDB" id="9806505at2"/>
<dbReference type="eggNOG" id="COG0716">
    <property type="taxonomic scope" value="Bacteria"/>
</dbReference>
<evidence type="ECO:0000313" key="2">
    <source>
        <dbReference type="Proteomes" id="UP000011135"/>
    </source>
</evidence>
<comment type="caution">
    <text evidence="1">The sequence shown here is derived from an EMBL/GenBank/DDBJ whole genome shotgun (WGS) entry which is preliminary data.</text>
</comment>
<dbReference type="InterPro" id="IPR029039">
    <property type="entry name" value="Flavoprotein-like_sf"/>
</dbReference>
<evidence type="ECO:0000313" key="1">
    <source>
        <dbReference type="EMBL" id="ELR71899.1"/>
    </source>
</evidence>
<protein>
    <recommendedName>
        <fullName evidence="3">Flavodoxin</fullName>
    </recommendedName>
</protein>
<name>L8JWA8_9BACT</name>
<dbReference type="SUPFAM" id="SSF52218">
    <property type="entry name" value="Flavoproteins"/>
    <property type="match status" value="1"/>
</dbReference>
<organism evidence="1 2">
    <name type="scientific">Fulvivirga imtechensis AK7</name>
    <dbReference type="NCBI Taxonomy" id="1237149"/>
    <lineage>
        <taxon>Bacteria</taxon>
        <taxon>Pseudomonadati</taxon>
        <taxon>Bacteroidota</taxon>
        <taxon>Cytophagia</taxon>
        <taxon>Cytophagales</taxon>
        <taxon>Fulvivirgaceae</taxon>
        <taxon>Fulvivirga</taxon>
    </lineage>
</organism>
<keyword evidence="2" id="KW-1185">Reference proteome</keyword>